<dbReference type="InterPro" id="IPR020892">
    <property type="entry name" value="Cyclophilin-type_PPIase_CS"/>
</dbReference>
<protein>
    <recommendedName>
        <fullName evidence="1">peptidylprolyl isomerase</fullName>
        <ecNumber evidence="1">5.2.1.8</ecNumber>
    </recommendedName>
</protein>
<dbReference type="GO" id="GO:0006457">
    <property type="term" value="P:protein folding"/>
    <property type="evidence" value="ECO:0007669"/>
    <property type="project" value="InterPro"/>
</dbReference>
<name>A0A485LUW2_9ZZZZ</name>
<dbReference type="SUPFAM" id="SSF50891">
    <property type="entry name" value="Cyclophilin-like"/>
    <property type="match status" value="1"/>
</dbReference>
<keyword evidence="2" id="KW-0697">Rotamase</keyword>
<evidence type="ECO:0000256" key="1">
    <source>
        <dbReference type="ARBA" id="ARBA00013194"/>
    </source>
</evidence>
<dbReference type="Gene3D" id="2.40.100.10">
    <property type="entry name" value="Cyclophilin-like"/>
    <property type="match status" value="1"/>
</dbReference>
<keyword evidence="3 5" id="KW-0413">Isomerase</keyword>
<feature type="domain" description="PPIase cyclophilin-type" evidence="4">
    <location>
        <begin position="35"/>
        <end position="188"/>
    </location>
</feature>
<accession>A0A485LUW2</accession>
<dbReference type="AlphaFoldDB" id="A0A485LUW2"/>
<evidence type="ECO:0000259" key="4">
    <source>
        <dbReference type="PROSITE" id="PS50072"/>
    </source>
</evidence>
<sequence length="193" mass="20837">MKKMTIFSSILLFGLISPAAADSGKPVVRLETTKGNIVLELDREKAPKTVDNFLSLVESGFYEGTIFHRVIKGFMIQGGGLTENMTQKPTGVPIPNEADNSLKNVRGSIAMARTQDPHSATSQFFINTVDNAFLNHSSKTLSGWGYCVFGRVVEGMDVVDAIESSPTTTYGMYTDVPSEPIVINKASVVTTAP</sequence>
<dbReference type="PANTHER" id="PTHR43246">
    <property type="entry name" value="PEPTIDYL-PROLYL CIS-TRANS ISOMERASE CYP38, CHLOROPLASTIC"/>
    <property type="match status" value="1"/>
</dbReference>
<gene>
    <name evidence="5" type="primary">ppiA</name>
    <name evidence="5" type="ORF">SCFA_1180001</name>
</gene>
<dbReference type="PROSITE" id="PS50072">
    <property type="entry name" value="CSA_PPIASE_2"/>
    <property type="match status" value="1"/>
</dbReference>
<evidence type="ECO:0000256" key="3">
    <source>
        <dbReference type="ARBA" id="ARBA00023235"/>
    </source>
</evidence>
<dbReference type="Pfam" id="PF00160">
    <property type="entry name" value="Pro_isomerase"/>
    <property type="match status" value="1"/>
</dbReference>
<dbReference type="InterPro" id="IPR002130">
    <property type="entry name" value="Cyclophilin-type_PPIase_dom"/>
</dbReference>
<organism evidence="5">
    <name type="scientific">anaerobic digester metagenome</name>
    <dbReference type="NCBI Taxonomy" id="1263854"/>
    <lineage>
        <taxon>unclassified sequences</taxon>
        <taxon>metagenomes</taxon>
        <taxon>ecological metagenomes</taxon>
    </lineage>
</organism>
<evidence type="ECO:0000313" key="5">
    <source>
        <dbReference type="EMBL" id="VFU11855.1"/>
    </source>
</evidence>
<dbReference type="GO" id="GO:0003755">
    <property type="term" value="F:peptidyl-prolyl cis-trans isomerase activity"/>
    <property type="evidence" value="ECO:0007669"/>
    <property type="project" value="UniProtKB-KW"/>
</dbReference>
<dbReference type="InterPro" id="IPR044665">
    <property type="entry name" value="E_coli_cyclophilin_A-like"/>
</dbReference>
<evidence type="ECO:0000256" key="2">
    <source>
        <dbReference type="ARBA" id="ARBA00023110"/>
    </source>
</evidence>
<dbReference type="EC" id="5.2.1.8" evidence="1"/>
<dbReference type="EMBL" id="CAADRM010000022">
    <property type="protein sequence ID" value="VFU11855.1"/>
    <property type="molecule type" value="Genomic_DNA"/>
</dbReference>
<dbReference type="PRINTS" id="PR00153">
    <property type="entry name" value="CSAPPISMRASE"/>
</dbReference>
<proteinExistence type="predicted"/>
<dbReference type="PROSITE" id="PS00170">
    <property type="entry name" value="CSA_PPIASE_1"/>
    <property type="match status" value="1"/>
</dbReference>
<dbReference type="CDD" id="cd01920">
    <property type="entry name" value="cyclophilin_EcCYP_like"/>
    <property type="match status" value="1"/>
</dbReference>
<dbReference type="InterPro" id="IPR029000">
    <property type="entry name" value="Cyclophilin-like_dom_sf"/>
</dbReference>
<reference evidence="5" key="1">
    <citation type="submission" date="2019-03" db="EMBL/GenBank/DDBJ databases">
        <authorList>
            <person name="Hao L."/>
        </authorList>
    </citation>
    <scope>NUCLEOTIDE SEQUENCE</scope>
</reference>